<dbReference type="Gene3D" id="3.40.50.1820">
    <property type="entry name" value="alpha/beta hydrolase"/>
    <property type="match status" value="1"/>
</dbReference>
<dbReference type="SUPFAM" id="SSF53474">
    <property type="entry name" value="alpha/beta-Hydrolases"/>
    <property type="match status" value="1"/>
</dbReference>
<accession>A0ABQ3HB15</accession>
<gene>
    <name evidence="1" type="ORF">GCM10011419_07930</name>
</gene>
<dbReference type="EMBL" id="BMYP01000007">
    <property type="protein sequence ID" value="GHD73292.1"/>
    <property type="molecule type" value="Genomic_DNA"/>
</dbReference>
<dbReference type="GO" id="GO:0016787">
    <property type="term" value="F:hydrolase activity"/>
    <property type="evidence" value="ECO:0007669"/>
    <property type="project" value="UniProtKB-KW"/>
</dbReference>
<sequence>MPWGDSSMAHDFSGFDYIIQPGWNNSGPEHWQSHWQQTLAATRVANHDWGTPQLDDWLAALDAAVASAAQPVIVIAHSLGCATVAHYAARYGNKLAGALLVAPADVERAGAPVALQPFAPLPELALPFPARVVASDSDPFSLPLRSARMAALWQSPLHWLRDAGHVNVASGHELWPDGLAHLAALLADIRQSARLRTPACA</sequence>
<protein>
    <submittedName>
        <fullName evidence="1">Alpha/beta hydrolase</fullName>
    </submittedName>
</protein>
<comment type="caution">
    <text evidence="1">The sequence shown here is derived from an EMBL/GenBank/DDBJ whole genome shotgun (WGS) entry which is preliminary data.</text>
</comment>
<proteinExistence type="predicted"/>
<keyword evidence="2" id="KW-1185">Reference proteome</keyword>
<dbReference type="Proteomes" id="UP000662678">
    <property type="component" value="Unassembled WGS sequence"/>
</dbReference>
<dbReference type="InterPro" id="IPR029058">
    <property type="entry name" value="AB_hydrolase_fold"/>
</dbReference>
<organism evidence="1 2">
    <name type="scientific">Vogesella fluminis</name>
    <dbReference type="NCBI Taxonomy" id="1069161"/>
    <lineage>
        <taxon>Bacteria</taxon>
        <taxon>Pseudomonadati</taxon>
        <taxon>Pseudomonadota</taxon>
        <taxon>Betaproteobacteria</taxon>
        <taxon>Neisseriales</taxon>
        <taxon>Chromobacteriaceae</taxon>
        <taxon>Vogesella</taxon>
    </lineage>
</organism>
<reference evidence="2" key="1">
    <citation type="journal article" date="2019" name="Int. J. Syst. Evol. Microbiol.">
        <title>The Global Catalogue of Microorganisms (GCM) 10K type strain sequencing project: providing services to taxonomists for standard genome sequencing and annotation.</title>
        <authorList>
            <consortium name="The Broad Institute Genomics Platform"/>
            <consortium name="The Broad Institute Genome Sequencing Center for Infectious Disease"/>
            <person name="Wu L."/>
            <person name="Ma J."/>
        </authorList>
    </citation>
    <scope>NUCLEOTIDE SEQUENCE [LARGE SCALE GENOMIC DNA]</scope>
    <source>
        <strain evidence="2">KCTC 23713</strain>
    </source>
</reference>
<keyword evidence="1" id="KW-0378">Hydrolase</keyword>
<name>A0ABQ3HB15_9NEIS</name>
<dbReference type="Pfam" id="PF06821">
    <property type="entry name" value="Ser_hydrolase"/>
    <property type="match status" value="1"/>
</dbReference>
<evidence type="ECO:0000313" key="2">
    <source>
        <dbReference type="Proteomes" id="UP000662678"/>
    </source>
</evidence>
<dbReference type="InterPro" id="IPR010662">
    <property type="entry name" value="RBBP9/YdeN"/>
</dbReference>
<evidence type="ECO:0000313" key="1">
    <source>
        <dbReference type="EMBL" id="GHD73292.1"/>
    </source>
</evidence>